<evidence type="ECO:0000256" key="1">
    <source>
        <dbReference type="ARBA" id="ARBA00022614"/>
    </source>
</evidence>
<feature type="domain" description="TIR" evidence="5">
    <location>
        <begin position="29"/>
        <end position="196"/>
    </location>
</feature>
<dbReference type="Pfam" id="PF00931">
    <property type="entry name" value="NB-ARC"/>
    <property type="match status" value="1"/>
</dbReference>
<proteinExistence type="predicted"/>
<accession>A0ABU6TMG6</accession>
<dbReference type="Pfam" id="PF01582">
    <property type="entry name" value="TIR"/>
    <property type="match status" value="1"/>
</dbReference>
<dbReference type="PRINTS" id="PR00364">
    <property type="entry name" value="DISEASERSIST"/>
</dbReference>
<dbReference type="EMBL" id="JASCZI010091196">
    <property type="protein sequence ID" value="MED6149426.1"/>
    <property type="molecule type" value="Genomic_DNA"/>
</dbReference>
<dbReference type="SUPFAM" id="SSF52058">
    <property type="entry name" value="L domain-like"/>
    <property type="match status" value="1"/>
</dbReference>
<reference evidence="6 7" key="1">
    <citation type="journal article" date="2023" name="Plants (Basel)">
        <title>Bridging the Gap: Combining Genomics and Transcriptomics Approaches to Understand Stylosanthes scabra, an Orphan Legume from the Brazilian Caatinga.</title>
        <authorList>
            <person name="Ferreira-Neto J.R.C."/>
            <person name="da Silva M.D."/>
            <person name="Binneck E."/>
            <person name="de Melo N.F."/>
            <person name="da Silva R.H."/>
            <person name="de Melo A.L.T.M."/>
            <person name="Pandolfi V."/>
            <person name="Bustamante F.O."/>
            <person name="Brasileiro-Vidal A.C."/>
            <person name="Benko-Iseppon A.M."/>
        </authorList>
    </citation>
    <scope>NUCLEOTIDE SEQUENCE [LARGE SCALE GENOMIC DNA]</scope>
    <source>
        <tissue evidence="6">Leaves</tissue>
    </source>
</reference>
<sequence length="1137" mass="128209">MITDVPSSSSSSPPHPPPPPSSSIKPRRWINHVFLSFRGQDTRKGFTDHLYAALERRGCIKTFKDDHDLERGEVISEGLIKGIQESMFALVVLSPNYASSIWCLDELQNIIEFREKFGQTVFPIFYGVEPSDVRHQRGTFGEAFRKHEERFKEVVGKVKRWRDALEEVASYSGWDSKDNHEAALIETVVDHIQKLLIPKLPSWVGNLVGVESRVEKLNSLIGMQLDDVRFIAIWGMGGIGKTTIARLIYESIEEQFNFSCFLANIREVSAANGIVHIQRELLSHLCVRSNYFHNLFDGVKIIANSLRNKKVLLVLDDISERSQLENLAGKQEWFGPGSRIIITTRYKHLLATHGVHQTFELESLVQKQALYLFCLKAFKQGHPQSGYQNLCSEAVEYTRGLPLALEILGSHLYGRTPEAWHSSLKQIRSSPLPEIQNSLKLSYDSLHSTEKDMFLDIACFFKGMDKDEVIQVLENCGHFPQIGIEILIEKSLVTVGKENNKLEMHDLLQEMGRNIVFQESPNDPGKRSRLWSQDDINRVLTENKGTEAIQAIVLNFIQPYEARWSPEAFSKTSQLRLLKIHNVHLPHGLNFLPSSLRVLDWQGCPLKTLPLTDQLDIVDIKLSYSKIEQLWHGTKILDKLKSINLSFSDNLNQTPDFVEVPNLELLVLEGCTRLTKIHSSVMHLKKLVQLNLKGCKRLKALPGKMEMSSLKVVNLSGCSQMKTVPDFGDCMRHLSILCLDGTAVTELPSSLECLVELVHLHLKNCKYLYCLPGTMHKLKSLKVLNVSGCSKLGSLPECLQEIKCLEELYASNTSIKELPLFLCYLENLKVISFAGCRGTVSESELNCFRLPSAVCGLSLLTSLDLSYCNLVAESIPDGFCGLSLLRDLDLSGNNFVHPPSDISKHSTLEYLCLNSCKELQLLPELPLSIKRIDASNCASLVTSTFHPSSKCSIFSSPVQWHLPREQKILLKGMHFPITPFDMLITGNEIPSWFAPQKSSSFAEIPFPHPCPPTEWVGYAVCFLLVADPPLICRHKITCYMGTQTSLESGILEPDEDDWRAESYVISRNVPLMEPKQPHLYILFLSIGECLERMHTGHGFGLRSNCYCDSFRIVQAGCRLVCKEDVQDIYGNCSHTSS</sequence>
<dbReference type="PANTHER" id="PTHR11017:SF559">
    <property type="entry name" value="DISEASE RESISTANCE PROTEIN CHL1"/>
    <property type="match status" value="1"/>
</dbReference>
<feature type="region of interest" description="Disordered" evidence="4">
    <location>
        <begin position="1"/>
        <end position="25"/>
    </location>
</feature>
<keyword evidence="3" id="KW-0611">Plant defense</keyword>
<dbReference type="PANTHER" id="PTHR11017">
    <property type="entry name" value="LEUCINE-RICH REPEAT-CONTAINING PROTEIN"/>
    <property type="match status" value="1"/>
</dbReference>
<evidence type="ECO:0000313" key="6">
    <source>
        <dbReference type="EMBL" id="MED6149426.1"/>
    </source>
</evidence>
<dbReference type="SUPFAM" id="SSF52200">
    <property type="entry name" value="Toll/Interleukin receptor TIR domain"/>
    <property type="match status" value="1"/>
</dbReference>
<evidence type="ECO:0000256" key="4">
    <source>
        <dbReference type="SAM" id="MobiDB-lite"/>
    </source>
</evidence>
<protein>
    <recommendedName>
        <fullName evidence="5">TIR domain-containing protein</fullName>
    </recommendedName>
</protein>
<dbReference type="Gene3D" id="3.40.50.10140">
    <property type="entry name" value="Toll/interleukin-1 receptor homology (TIR) domain"/>
    <property type="match status" value="1"/>
</dbReference>
<keyword evidence="1" id="KW-0433">Leucine-rich repeat</keyword>
<dbReference type="InterPro" id="IPR032675">
    <property type="entry name" value="LRR_dom_sf"/>
</dbReference>
<comment type="caution">
    <text evidence="6">The sequence shown here is derived from an EMBL/GenBank/DDBJ whole genome shotgun (WGS) entry which is preliminary data.</text>
</comment>
<dbReference type="Gene3D" id="3.80.10.10">
    <property type="entry name" value="Ribonuclease Inhibitor"/>
    <property type="match status" value="2"/>
</dbReference>
<dbReference type="SUPFAM" id="SSF52540">
    <property type="entry name" value="P-loop containing nucleoside triphosphate hydrolases"/>
    <property type="match status" value="1"/>
</dbReference>
<dbReference type="InterPro" id="IPR035897">
    <property type="entry name" value="Toll_tir_struct_dom_sf"/>
</dbReference>
<dbReference type="Gene3D" id="3.40.50.300">
    <property type="entry name" value="P-loop containing nucleotide triphosphate hydrolases"/>
    <property type="match status" value="1"/>
</dbReference>
<dbReference type="SMART" id="SM00255">
    <property type="entry name" value="TIR"/>
    <property type="match status" value="1"/>
</dbReference>
<dbReference type="Pfam" id="PF23282">
    <property type="entry name" value="WHD_ROQ1"/>
    <property type="match status" value="1"/>
</dbReference>
<dbReference type="InterPro" id="IPR044974">
    <property type="entry name" value="Disease_R_plants"/>
</dbReference>
<evidence type="ECO:0000259" key="5">
    <source>
        <dbReference type="PROSITE" id="PS50104"/>
    </source>
</evidence>
<dbReference type="SMART" id="SM00369">
    <property type="entry name" value="LRR_TYP"/>
    <property type="match status" value="3"/>
</dbReference>
<dbReference type="InterPro" id="IPR000157">
    <property type="entry name" value="TIR_dom"/>
</dbReference>
<feature type="compositionally biased region" description="Low complexity" evidence="4">
    <location>
        <begin position="1"/>
        <end position="12"/>
    </location>
</feature>
<dbReference type="InterPro" id="IPR002182">
    <property type="entry name" value="NB-ARC"/>
</dbReference>
<dbReference type="Proteomes" id="UP001341840">
    <property type="component" value="Unassembled WGS sequence"/>
</dbReference>
<dbReference type="InterPro" id="IPR058192">
    <property type="entry name" value="WHD_ROQ1-like"/>
</dbReference>
<name>A0ABU6TMG6_9FABA</name>
<dbReference type="InterPro" id="IPR042197">
    <property type="entry name" value="Apaf_helical"/>
</dbReference>
<organism evidence="6 7">
    <name type="scientific">Stylosanthes scabra</name>
    <dbReference type="NCBI Taxonomy" id="79078"/>
    <lineage>
        <taxon>Eukaryota</taxon>
        <taxon>Viridiplantae</taxon>
        <taxon>Streptophyta</taxon>
        <taxon>Embryophyta</taxon>
        <taxon>Tracheophyta</taxon>
        <taxon>Spermatophyta</taxon>
        <taxon>Magnoliopsida</taxon>
        <taxon>eudicotyledons</taxon>
        <taxon>Gunneridae</taxon>
        <taxon>Pentapetalae</taxon>
        <taxon>rosids</taxon>
        <taxon>fabids</taxon>
        <taxon>Fabales</taxon>
        <taxon>Fabaceae</taxon>
        <taxon>Papilionoideae</taxon>
        <taxon>50 kb inversion clade</taxon>
        <taxon>dalbergioids sensu lato</taxon>
        <taxon>Dalbergieae</taxon>
        <taxon>Pterocarpus clade</taxon>
        <taxon>Stylosanthes</taxon>
    </lineage>
</organism>
<keyword evidence="7" id="KW-1185">Reference proteome</keyword>
<dbReference type="PROSITE" id="PS50104">
    <property type="entry name" value="TIR"/>
    <property type="match status" value="1"/>
</dbReference>
<dbReference type="Gene3D" id="1.10.8.430">
    <property type="entry name" value="Helical domain of apoptotic protease-activating factors"/>
    <property type="match status" value="1"/>
</dbReference>
<evidence type="ECO:0000256" key="2">
    <source>
        <dbReference type="ARBA" id="ARBA00022737"/>
    </source>
</evidence>
<keyword evidence="2" id="KW-0677">Repeat</keyword>
<gene>
    <name evidence="6" type="ORF">PIB30_062237</name>
</gene>
<evidence type="ECO:0000256" key="3">
    <source>
        <dbReference type="ARBA" id="ARBA00022821"/>
    </source>
</evidence>
<dbReference type="InterPro" id="IPR003591">
    <property type="entry name" value="Leu-rich_rpt_typical-subtyp"/>
</dbReference>
<dbReference type="InterPro" id="IPR055414">
    <property type="entry name" value="LRR_R13L4/SHOC2-like"/>
</dbReference>
<dbReference type="InterPro" id="IPR027417">
    <property type="entry name" value="P-loop_NTPase"/>
</dbReference>
<evidence type="ECO:0000313" key="7">
    <source>
        <dbReference type="Proteomes" id="UP001341840"/>
    </source>
</evidence>
<dbReference type="Pfam" id="PF23598">
    <property type="entry name" value="LRR_14"/>
    <property type="match status" value="1"/>
</dbReference>